<comment type="function">
    <text evidence="5">Involved in urease metallocenter assembly. Binds nickel. Probably functions as a nickel donor during metallocenter assembly.</text>
</comment>
<comment type="caution">
    <text evidence="8">The sequence shown here is derived from an EMBL/GenBank/DDBJ whole genome shotgun (WGS) entry which is preliminary data.</text>
</comment>
<organism evidence="8 9">
    <name type="scientific">Albidovulum marisflavi</name>
    <dbReference type="NCBI Taxonomy" id="2984159"/>
    <lineage>
        <taxon>Bacteria</taxon>
        <taxon>Pseudomonadati</taxon>
        <taxon>Pseudomonadota</taxon>
        <taxon>Alphaproteobacteria</taxon>
        <taxon>Rhodobacterales</taxon>
        <taxon>Paracoccaceae</taxon>
        <taxon>Albidovulum</taxon>
    </lineage>
</organism>
<feature type="region of interest" description="Disordered" evidence="6">
    <location>
        <begin position="135"/>
        <end position="156"/>
    </location>
</feature>
<dbReference type="EMBL" id="JAOWKY010000001">
    <property type="protein sequence ID" value="MCV2868695.1"/>
    <property type="molecule type" value="Genomic_DNA"/>
</dbReference>
<accession>A0ABT2ZC26</accession>
<dbReference type="Pfam" id="PF05194">
    <property type="entry name" value="UreE_C"/>
    <property type="match status" value="1"/>
</dbReference>
<evidence type="ECO:0000256" key="4">
    <source>
        <dbReference type="ARBA" id="ARBA00023186"/>
    </source>
</evidence>
<comment type="similarity">
    <text evidence="5">Belongs to the UreE family.</text>
</comment>
<protein>
    <recommendedName>
        <fullName evidence="5">Urease accessory protein UreE</fullName>
    </recommendedName>
</protein>
<dbReference type="InterPro" id="IPR004029">
    <property type="entry name" value="UreE_N"/>
</dbReference>
<keyword evidence="4 5" id="KW-0143">Chaperone</keyword>
<dbReference type="SUPFAM" id="SSF69287">
    <property type="entry name" value="Urease metallochaperone UreE, N-terminal domain"/>
    <property type="match status" value="1"/>
</dbReference>
<name>A0ABT2ZC26_9RHOB</name>
<evidence type="ECO:0000256" key="6">
    <source>
        <dbReference type="SAM" id="MobiDB-lite"/>
    </source>
</evidence>
<dbReference type="Proteomes" id="UP001652542">
    <property type="component" value="Unassembled WGS sequence"/>
</dbReference>
<reference evidence="8 9" key="1">
    <citation type="submission" date="2022-10" db="EMBL/GenBank/DDBJ databases">
        <title>Defluviimonas sp. nov., isolated from ocean surface water.</title>
        <authorList>
            <person name="He W."/>
            <person name="Wang L."/>
            <person name="Zhang D.-F."/>
        </authorList>
    </citation>
    <scope>NUCLEOTIDE SEQUENCE [LARGE SCALE GENOMIC DNA]</scope>
    <source>
        <strain evidence="8 9">WL0002</strain>
    </source>
</reference>
<keyword evidence="2 5" id="KW-0963">Cytoplasm</keyword>
<comment type="subcellular location">
    <subcellularLocation>
        <location evidence="1 5">Cytoplasm</location>
    </subcellularLocation>
</comment>
<dbReference type="Pfam" id="PF02814">
    <property type="entry name" value="UreE_N"/>
    <property type="match status" value="1"/>
</dbReference>
<proteinExistence type="inferred from homology"/>
<dbReference type="SUPFAM" id="SSF69737">
    <property type="entry name" value="Urease metallochaperone UreE, C-terminal domain"/>
    <property type="match status" value="1"/>
</dbReference>
<evidence type="ECO:0000256" key="3">
    <source>
        <dbReference type="ARBA" id="ARBA00022596"/>
    </source>
</evidence>
<evidence type="ECO:0000256" key="1">
    <source>
        <dbReference type="ARBA" id="ARBA00004496"/>
    </source>
</evidence>
<dbReference type="Gene3D" id="3.30.70.790">
    <property type="entry name" value="UreE, C-terminal domain"/>
    <property type="match status" value="1"/>
</dbReference>
<dbReference type="SMART" id="SM00988">
    <property type="entry name" value="UreE_N"/>
    <property type="match status" value="1"/>
</dbReference>
<evidence type="ECO:0000256" key="5">
    <source>
        <dbReference type="HAMAP-Rule" id="MF_00822"/>
    </source>
</evidence>
<dbReference type="InterPro" id="IPR012406">
    <property type="entry name" value="UreE"/>
</dbReference>
<dbReference type="InterPro" id="IPR036118">
    <property type="entry name" value="UreE_N_sf"/>
</dbReference>
<gene>
    <name evidence="5" type="primary">ureE</name>
    <name evidence="8" type="ORF">OEW28_08645</name>
</gene>
<feature type="domain" description="UreE urease accessory N-terminal" evidence="7">
    <location>
        <begin position="5"/>
        <end position="69"/>
    </location>
</feature>
<evidence type="ECO:0000259" key="7">
    <source>
        <dbReference type="SMART" id="SM00988"/>
    </source>
</evidence>
<feature type="compositionally biased region" description="Basic and acidic residues" evidence="6">
    <location>
        <begin position="145"/>
        <end position="156"/>
    </location>
</feature>
<keyword evidence="3 5" id="KW-0533">Nickel</keyword>
<sequence length="156" mass="17018">MLEIPVAQTVDRQCKHGGLALTCTLDYAARFLRRKRLLTDCGLAFLVDLPQTTSLDGGDALVLSDGRHVAILAANEDLLEVCGNLPRLAWHIGNRHTPCQVESDRLLIQHDPVIAHMLEHLGATVRPTRAAFTPEGGAYGHGRTHAHEHGHTAHAH</sequence>
<evidence type="ECO:0000313" key="9">
    <source>
        <dbReference type="Proteomes" id="UP001652542"/>
    </source>
</evidence>
<dbReference type="PIRSF" id="PIRSF036402">
    <property type="entry name" value="Ureas_acces_UreE"/>
    <property type="match status" value="1"/>
</dbReference>
<dbReference type="InterPro" id="IPR007864">
    <property type="entry name" value="UreE_C_dom"/>
</dbReference>
<keyword evidence="9" id="KW-1185">Reference proteome</keyword>
<evidence type="ECO:0000256" key="2">
    <source>
        <dbReference type="ARBA" id="ARBA00022490"/>
    </source>
</evidence>
<dbReference type="HAMAP" id="MF_00822">
    <property type="entry name" value="UreE"/>
    <property type="match status" value="1"/>
</dbReference>
<dbReference type="Gene3D" id="2.60.260.20">
    <property type="entry name" value="Urease metallochaperone UreE, N-terminal domain"/>
    <property type="match status" value="1"/>
</dbReference>
<dbReference type="CDD" id="cd00571">
    <property type="entry name" value="UreE"/>
    <property type="match status" value="1"/>
</dbReference>
<evidence type="ECO:0000313" key="8">
    <source>
        <dbReference type="EMBL" id="MCV2868695.1"/>
    </source>
</evidence>
<dbReference type="RefSeq" id="WP_263734291.1">
    <property type="nucleotide sequence ID" value="NZ_JAOWKY010000001.1"/>
</dbReference>